<sequence length="704" mass="78713">MASKLCAACTASLGAPHDELGHHQSTEDVLKAAGNGCYICGVIIKSGGWRAMLETGKSFCGTSSLKQAVNVPPGWMKLTIDSFLDDADEQSEDDFEDQSQDTGEIVGGPGFVLPEPPLWGFILQPLEDVQHNVGNYRPVRGDLESPDFLELPLRWFRDCVKNHASCSEKLPGYFPTRVLEIVSKDFARVVDTRCGKPEGRYASLSHCWGKAKTLKLLSSNIEQLCTTGLPVSTLPQSYREAVTVCLGFGIRYIWIDSLCIIQDSPEDWSREAITMKDVYENTVLNIAAAAAAESSDASFSCRNVDFIRPIQVQSRCDSNGPTKPYYVIDESIYKSTIRESPLHQRAWVMQEIMLTSRNLSLTSTQLWWECLEFDACETYPNGLPRGWLSPEHYAVREIEADPQMNPQDVRRKIYVNWTGVAEKYSSCFLSFPSDKMIAFAGIARQYLSRLEAVGGDEYLAGLWKSQLPRALLWCTHRIRPCYRPPGAYRAPSWSWMSVEGPIWLDHAPPLGHRSAEVDVLTEVVGVGVHLVDENHRTGFVKGGYIRLKAMITEFSAVGNTTYLGAQRCGNPDETTVPDSETESLLHMAFDETNSNGLVGMSYSSSVMMTDQQWMQGELGETTRTTIWLNGSGKDDDTRQFGRLFALPIIQWVHEGKRYREGITLVRQDEWPANIFQRVGDFSAEDTAIDAIDERAQKDVVVTIV</sequence>
<dbReference type="PANTHER" id="PTHR33112:SF11">
    <property type="entry name" value="HETEROKARYON INCOMPATIBILITY DOMAIN-CONTAINING PROTEIN"/>
    <property type="match status" value="1"/>
</dbReference>
<feature type="domain" description="Heterokaryon incompatibility" evidence="1">
    <location>
        <begin position="201"/>
        <end position="351"/>
    </location>
</feature>
<gene>
    <name evidence="2" type="ORF">QBC42DRAFT_294306</name>
</gene>
<name>A0AAV9I006_9PEZI</name>
<evidence type="ECO:0000259" key="1">
    <source>
        <dbReference type="Pfam" id="PF06985"/>
    </source>
</evidence>
<comment type="caution">
    <text evidence="2">The sequence shown here is derived from an EMBL/GenBank/DDBJ whole genome shotgun (WGS) entry which is preliminary data.</text>
</comment>
<evidence type="ECO:0000313" key="3">
    <source>
        <dbReference type="Proteomes" id="UP001321749"/>
    </source>
</evidence>
<keyword evidence="3" id="KW-1185">Reference proteome</keyword>
<reference evidence="2" key="2">
    <citation type="submission" date="2023-06" db="EMBL/GenBank/DDBJ databases">
        <authorList>
            <consortium name="Lawrence Berkeley National Laboratory"/>
            <person name="Mondo S.J."/>
            <person name="Hensen N."/>
            <person name="Bonometti L."/>
            <person name="Westerberg I."/>
            <person name="Brannstrom I.O."/>
            <person name="Guillou S."/>
            <person name="Cros-Aarteil S."/>
            <person name="Calhoun S."/>
            <person name="Haridas S."/>
            <person name="Kuo A."/>
            <person name="Pangilinan J."/>
            <person name="Riley R."/>
            <person name="Labutti K."/>
            <person name="Andreopoulos B."/>
            <person name="Lipzen A."/>
            <person name="Chen C."/>
            <person name="Yanf M."/>
            <person name="Daum C."/>
            <person name="Ng V."/>
            <person name="Clum A."/>
            <person name="Steindorff A."/>
            <person name="Ohm R."/>
            <person name="Martin F."/>
            <person name="Silar P."/>
            <person name="Natvig D."/>
            <person name="Lalanne C."/>
            <person name="Gautier V."/>
            <person name="Ament-Velasquez S.L."/>
            <person name="Kruys A."/>
            <person name="Hutchinson M.I."/>
            <person name="Powell A.J."/>
            <person name="Barry K."/>
            <person name="Miller A.N."/>
            <person name="Grigoriev I.V."/>
            <person name="Debuchy R."/>
            <person name="Gladieux P."/>
            <person name="Thoren M.H."/>
            <person name="Johannesson H."/>
        </authorList>
    </citation>
    <scope>NUCLEOTIDE SEQUENCE</scope>
    <source>
        <strain evidence="2">PSN324</strain>
    </source>
</reference>
<organism evidence="2 3">
    <name type="scientific">Cladorrhinum samala</name>
    <dbReference type="NCBI Taxonomy" id="585594"/>
    <lineage>
        <taxon>Eukaryota</taxon>
        <taxon>Fungi</taxon>
        <taxon>Dikarya</taxon>
        <taxon>Ascomycota</taxon>
        <taxon>Pezizomycotina</taxon>
        <taxon>Sordariomycetes</taxon>
        <taxon>Sordariomycetidae</taxon>
        <taxon>Sordariales</taxon>
        <taxon>Podosporaceae</taxon>
        <taxon>Cladorrhinum</taxon>
    </lineage>
</organism>
<evidence type="ECO:0000313" key="2">
    <source>
        <dbReference type="EMBL" id="KAK4465331.1"/>
    </source>
</evidence>
<accession>A0AAV9I006</accession>
<dbReference type="EMBL" id="MU864940">
    <property type="protein sequence ID" value="KAK4465331.1"/>
    <property type="molecule type" value="Genomic_DNA"/>
</dbReference>
<proteinExistence type="predicted"/>
<dbReference type="PANTHER" id="PTHR33112">
    <property type="entry name" value="DOMAIN PROTEIN, PUTATIVE-RELATED"/>
    <property type="match status" value="1"/>
</dbReference>
<dbReference type="Proteomes" id="UP001321749">
    <property type="component" value="Unassembled WGS sequence"/>
</dbReference>
<reference evidence="2" key="1">
    <citation type="journal article" date="2023" name="Mol. Phylogenet. Evol.">
        <title>Genome-scale phylogeny and comparative genomics of the fungal order Sordariales.</title>
        <authorList>
            <person name="Hensen N."/>
            <person name="Bonometti L."/>
            <person name="Westerberg I."/>
            <person name="Brannstrom I.O."/>
            <person name="Guillou S."/>
            <person name="Cros-Aarteil S."/>
            <person name="Calhoun S."/>
            <person name="Haridas S."/>
            <person name="Kuo A."/>
            <person name="Mondo S."/>
            <person name="Pangilinan J."/>
            <person name="Riley R."/>
            <person name="LaButti K."/>
            <person name="Andreopoulos B."/>
            <person name="Lipzen A."/>
            <person name="Chen C."/>
            <person name="Yan M."/>
            <person name="Daum C."/>
            <person name="Ng V."/>
            <person name="Clum A."/>
            <person name="Steindorff A."/>
            <person name="Ohm R.A."/>
            <person name="Martin F."/>
            <person name="Silar P."/>
            <person name="Natvig D.O."/>
            <person name="Lalanne C."/>
            <person name="Gautier V."/>
            <person name="Ament-Velasquez S.L."/>
            <person name="Kruys A."/>
            <person name="Hutchinson M.I."/>
            <person name="Powell A.J."/>
            <person name="Barry K."/>
            <person name="Miller A.N."/>
            <person name="Grigoriev I.V."/>
            <person name="Debuchy R."/>
            <person name="Gladieux P."/>
            <person name="Hiltunen Thoren M."/>
            <person name="Johannesson H."/>
        </authorList>
    </citation>
    <scope>NUCLEOTIDE SEQUENCE</scope>
    <source>
        <strain evidence="2">PSN324</strain>
    </source>
</reference>
<dbReference type="Pfam" id="PF06985">
    <property type="entry name" value="HET"/>
    <property type="match status" value="1"/>
</dbReference>
<dbReference type="AlphaFoldDB" id="A0AAV9I006"/>
<dbReference type="InterPro" id="IPR010730">
    <property type="entry name" value="HET"/>
</dbReference>
<protein>
    <submittedName>
        <fullName evidence="2">Heterokaryon incompatibility protein-domain-containing protein</fullName>
    </submittedName>
</protein>